<dbReference type="PROSITE" id="PS51704">
    <property type="entry name" value="GP_PDE"/>
    <property type="match status" value="1"/>
</dbReference>
<accession>A0A9W6FCL5</accession>
<dbReference type="GO" id="GO:0006629">
    <property type="term" value="P:lipid metabolic process"/>
    <property type="evidence" value="ECO:0007669"/>
    <property type="project" value="InterPro"/>
</dbReference>
<evidence type="ECO:0000313" key="2">
    <source>
        <dbReference type="EMBL" id="GLG04628.1"/>
    </source>
</evidence>
<dbReference type="SUPFAM" id="SSF51695">
    <property type="entry name" value="PLC-like phosphodiesterases"/>
    <property type="match status" value="1"/>
</dbReference>
<feature type="domain" description="GP-PDE" evidence="1">
    <location>
        <begin position="4"/>
        <end position="240"/>
    </location>
</feature>
<comment type="caution">
    <text evidence="2">The sequence shown here is derived from an EMBL/GenBank/DDBJ whole genome shotgun (WGS) entry which is preliminary data.</text>
</comment>
<dbReference type="PANTHER" id="PTHR46211">
    <property type="entry name" value="GLYCEROPHOSPHORYL DIESTER PHOSPHODIESTERASE"/>
    <property type="match status" value="1"/>
</dbReference>
<dbReference type="EMBL" id="BSBO01000017">
    <property type="protein sequence ID" value="GLG04628.1"/>
    <property type="molecule type" value="Genomic_DNA"/>
</dbReference>
<gene>
    <name evidence="2" type="primary">glpQ_1</name>
    <name evidence="2" type="ORF">Selli1_18020</name>
</gene>
<name>A0A9W6FCL5_9FIRM</name>
<protein>
    <submittedName>
        <fullName evidence="2">Glycerophosphoryl diester phosphodiesterase</fullName>
    </submittedName>
</protein>
<sequence length="248" mass="28524">MKEVKIFAHRGASGYAPENTLAAFRLAEEQGSDGVELDVQLTKDGEVVVIHDEKIDRTSTGTGFVRDYTLEELKKFSFHNHMEAYEGETIPTLEEVLNLLKPGKMEVNIELKTGIFWYPEIEEKTMEIVKKTGMEDRVIYSSFNHYSIQEVRRLNPEAETAYLYGDVILDVEKYAEGTGVQGLHPALYHLYMSDFLKRWKESGMKVRVWTVNREEDMKHFIEAGLEAVITNYPDTAIAVRRQVEHAEK</sequence>
<organism evidence="2 3">
    <name type="scientific">Sellimonas catena</name>
    <dbReference type="NCBI Taxonomy" id="2994035"/>
    <lineage>
        <taxon>Bacteria</taxon>
        <taxon>Bacillati</taxon>
        <taxon>Bacillota</taxon>
        <taxon>Clostridia</taxon>
        <taxon>Lachnospirales</taxon>
        <taxon>Lachnospiraceae</taxon>
        <taxon>Sellimonas</taxon>
    </lineage>
</organism>
<dbReference type="PANTHER" id="PTHR46211:SF1">
    <property type="entry name" value="GLYCEROPHOSPHODIESTER PHOSPHODIESTERASE, CYTOPLASMIC"/>
    <property type="match status" value="1"/>
</dbReference>
<evidence type="ECO:0000259" key="1">
    <source>
        <dbReference type="PROSITE" id="PS51704"/>
    </source>
</evidence>
<dbReference type="InterPro" id="IPR017946">
    <property type="entry name" value="PLC-like_Pdiesterase_TIM-brl"/>
</dbReference>
<evidence type="ECO:0000313" key="3">
    <source>
        <dbReference type="Proteomes" id="UP001145145"/>
    </source>
</evidence>
<dbReference type="Pfam" id="PF03009">
    <property type="entry name" value="GDPD"/>
    <property type="match status" value="1"/>
</dbReference>
<reference evidence="2 3" key="1">
    <citation type="journal article" date="2023" name="Int. J. Syst. Evol. Microbiol.">
        <title>Sellimonas catena sp. nov., isolated from human faeces.</title>
        <authorList>
            <person name="Hisatomi A."/>
            <person name="Ohkuma M."/>
            <person name="Sakamoto M."/>
        </authorList>
    </citation>
    <scope>NUCLEOTIDE SEQUENCE [LARGE SCALE GENOMIC DNA]</scope>
    <source>
        <strain evidence="2 3">12EGH17</strain>
    </source>
</reference>
<dbReference type="RefSeq" id="WP_281872818.1">
    <property type="nucleotide sequence ID" value="NZ_BSBO01000017.1"/>
</dbReference>
<dbReference type="CDD" id="cd08563">
    <property type="entry name" value="GDPD_TtGDE_like"/>
    <property type="match status" value="1"/>
</dbReference>
<dbReference type="GO" id="GO:0008081">
    <property type="term" value="F:phosphoric diester hydrolase activity"/>
    <property type="evidence" value="ECO:0007669"/>
    <property type="project" value="InterPro"/>
</dbReference>
<dbReference type="AlphaFoldDB" id="A0A9W6FCL5"/>
<keyword evidence="3" id="KW-1185">Reference proteome</keyword>
<dbReference type="Proteomes" id="UP001145145">
    <property type="component" value="Unassembled WGS sequence"/>
</dbReference>
<proteinExistence type="predicted"/>
<dbReference type="InterPro" id="IPR030395">
    <property type="entry name" value="GP_PDE_dom"/>
</dbReference>
<dbReference type="Gene3D" id="3.20.20.190">
    <property type="entry name" value="Phosphatidylinositol (PI) phosphodiesterase"/>
    <property type="match status" value="1"/>
</dbReference>